<dbReference type="SMART" id="SM00831">
    <property type="entry name" value="Cation_ATPase_N"/>
    <property type="match status" value="1"/>
</dbReference>
<dbReference type="GO" id="GO:0016020">
    <property type="term" value="C:membrane"/>
    <property type="evidence" value="ECO:0007669"/>
    <property type="project" value="UniProtKB-SubCell"/>
</dbReference>
<evidence type="ECO:0000313" key="14">
    <source>
        <dbReference type="EMBL" id="OIQ49134.1"/>
    </source>
</evidence>
<dbReference type="InterPro" id="IPR023299">
    <property type="entry name" value="ATPase_P-typ_cyto_dom_N"/>
</dbReference>
<keyword evidence="6" id="KW-0547">Nucleotide-binding</keyword>
<dbReference type="InterPro" id="IPR044492">
    <property type="entry name" value="P_typ_ATPase_HD_dom"/>
</dbReference>
<keyword evidence="11 12" id="KW-0472">Membrane</keyword>
<dbReference type="InterPro" id="IPR036412">
    <property type="entry name" value="HAD-like_sf"/>
</dbReference>
<feature type="transmembrane region" description="Helical" evidence="12">
    <location>
        <begin position="238"/>
        <end position="256"/>
    </location>
</feature>
<dbReference type="AlphaFoldDB" id="A0A1J5MRB2"/>
<evidence type="ECO:0000259" key="13">
    <source>
        <dbReference type="SMART" id="SM00831"/>
    </source>
</evidence>
<keyword evidence="5" id="KW-0479">Metal-binding</keyword>
<dbReference type="InterPro" id="IPR001757">
    <property type="entry name" value="P_typ_ATPase"/>
</dbReference>
<dbReference type="InterPro" id="IPR059000">
    <property type="entry name" value="ATPase_P-type_domA"/>
</dbReference>
<evidence type="ECO:0000256" key="7">
    <source>
        <dbReference type="ARBA" id="ARBA00022840"/>
    </source>
</evidence>
<evidence type="ECO:0000256" key="1">
    <source>
        <dbReference type="ARBA" id="ARBA00004141"/>
    </source>
</evidence>
<dbReference type="PRINTS" id="PR00120">
    <property type="entry name" value="HATPASE"/>
</dbReference>
<evidence type="ECO:0000256" key="4">
    <source>
        <dbReference type="ARBA" id="ARBA00022692"/>
    </source>
</evidence>
<dbReference type="PRINTS" id="PR00119">
    <property type="entry name" value="CATATPASE"/>
</dbReference>
<dbReference type="GO" id="GO:0005524">
    <property type="term" value="F:ATP binding"/>
    <property type="evidence" value="ECO:0007669"/>
    <property type="project" value="UniProtKB-KW"/>
</dbReference>
<dbReference type="OrthoDB" id="9763278at2"/>
<accession>A0A1J5MRB2</accession>
<feature type="transmembrane region" description="Helical" evidence="12">
    <location>
        <begin position="718"/>
        <end position="736"/>
    </location>
</feature>
<dbReference type="CDD" id="cd02076">
    <property type="entry name" value="P-type_ATPase_H"/>
    <property type="match status" value="1"/>
</dbReference>
<gene>
    <name evidence="14" type="ORF">BerOc1_01057</name>
</gene>
<dbReference type="SUPFAM" id="SSF81665">
    <property type="entry name" value="Calcium ATPase, transmembrane domain M"/>
    <property type="match status" value="1"/>
</dbReference>
<feature type="transmembrane region" description="Helical" evidence="12">
    <location>
        <begin position="60"/>
        <end position="79"/>
    </location>
</feature>
<dbReference type="GO" id="GO:0046872">
    <property type="term" value="F:metal ion binding"/>
    <property type="evidence" value="ECO:0007669"/>
    <property type="project" value="UniProtKB-KW"/>
</dbReference>
<sequence length="836" mass="90636">MGTQDSNTDGREQDYRNPEEVFRDLDSSAQGLSSVEAANRLAQYGPNALEEHKVSPLMQFLGYFWGPIPWMIEVAAVLSLAVRHWADFCIILALLVFNAVVGFWQEYQAGNAVDALKSKLALKGRVLRDGEWHSVEARDLVPGDVIRLRMGDIIPADCRLVDGDYLSVDQSALTGESLPVQKGVGNLAYSGAVARQGEMEAVVTATGGETFFGKTARLVSDAKAVSHFQKAVIRIGDYLIFLSLALVAVLIVVQLFRGTPFLELVQFALILTVASIPVAMPAVLSVTMAVGALALSRHKAIVSRLESIEEMAGMDILCSDKTGTLTQNKLKLGDPVVFEATDAADLILAGSLASKAENEDAIDIAVMEGLGDKAVLSTYTQEKFVPFDPVGKRTEASIKRADGAGFKVSKGALQVILDLAGVGDDVRDKAEEASHGFAVKGYRTIGVARSDAGGDWRFLGILPLFDPPREDSKETIGQAGKHGIEVKMVTGDNLAIAKEISGQLDLGQNIAVAGKWLKADGQEGEAAEEVERSDGFAQVFPEHKFNIVKLLQSRNHIVGMTGDGVNDAPALKQADMGIAVSGATDAARMAADLVLTAPGISVIINAVEEARRIFERMDSYAIYRITETIRIMIFVVLAMIAFNFYPITAIMIILLAFLNDVPIITIAYDRTWLDPNPVRWNMHRVLSVSLAMGLTGVLGSFLMLYLGLTWLHLTIAEVQTYIFLKMAVSGHLTLFVSRSRGYFWKPPYPAPVMVWSAVGTKLLGTLLAAYGFGLIAPIDWAAIGLVWGYSLAWAFLTDFVKMAIYKHMGEGSSHNRAFLCRVRESLHAGSCLDSSR</sequence>
<dbReference type="InterPro" id="IPR006534">
    <property type="entry name" value="P-type_ATPase_IIIA"/>
</dbReference>
<comment type="caution">
    <text evidence="14">The sequence shown here is derived from an EMBL/GenBank/DDBJ whole genome shotgun (WGS) entry which is preliminary data.</text>
</comment>
<feature type="domain" description="Cation-transporting P-type ATPase N-terminal" evidence="13">
    <location>
        <begin position="12"/>
        <end position="84"/>
    </location>
</feature>
<evidence type="ECO:0000256" key="3">
    <source>
        <dbReference type="ARBA" id="ARBA00022553"/>
    </source>
</evidence>
<keyword evidence="9" id="KW-1278">Translocase</keyword>
<dbReference type="Proteomes" id="UP000181901">
    <property type="component" value="Unassembled WGS sequence"/>
</dbReference>
<dbReference type="FunFam" id="2.70.150.10:FF:000004">
    <property type="entry name" value="Plasma membrane ATPase"/>
    <property type="match status" value="1"/>
</dbReference>
<keyword evidence="7" id="KW-0067">ATP-binding</keyword>
<evidence type="ECO:0000256" key="12">
    <source>
        <dbReference type="SAM" id="Phobius"/>
    </source>
</evidence>
<evidence type="ECO:0000256" key="5">
    <source>
        <dbReference type="ARBA" id="ARBA00022723"/>
    </source>
</evidence>
<evidence type="ECO:0000313" key="15">
    <source>
        <dbReference type="Proteomes" id="UP000181901"/>
    </source>
</evidence>
<dbReference type="InterPro" id="IPR018303">
    <property type="entry name" value="ATPase_P-typ_P_site"/>
</dbReference>
<feature type="transmembrane region" description="Helical" evidence="12">
    <location>
        <begin position="268"/>
        <end position="295"/>
    </location>
</feature>
<organism evidence="14 15">
    <name type="scientific">Pseudodesulfovibrio hydrargyri</name>
    <dbReference type="NCBI Taxonomy" id="2125990"/>
    <lineage>
        <taxon>Bacteria</taxon>
        <taxon>Pseudomonadati</taxon>
        <taxon>Thermodesulfobacteriota</taxon>
        <taxon>Desulfovibrionia</taxon>
        <taxon>Desulfovibrionales</taxon>
        <taxon>Desulfovibrionaceae</taxon>
    </lineage>
</organism>
<evidence type="ECO:0000256" key="8">
    <source>
        <dbReference type="ARBA" id="ARBA00022842"/>
    </source>
</evidence>
<evidence type="ECO:0000256" key="9">
    <source>
        <dbReference type="ARBA" id="ARBA00022967"/>
    </source>
</evidence>
<feature type="transmembrane region" description="Helical" evidence="12">
    <location>
        <begin position="647"/>
        <end position="668"/>
    </location>
</feature>
<dbReference type="PROSITE" id="PS00154">
    <property type="entry name" value="ATPASE_E1_E2"/>
    <property type="match status" value="1"/>
</dbReference>
<dbReference type="InterPro" id="IPR004014">
    <property type="entry name" value="ATPase_P-typ_cation-transptr_N"/>
</dbReference>
<dbReference type="SFLD" id="SFLDG00002">
    <property type="entry name" value="C1.7:_P-type_atpase_like"/>
    <property type="match status" value="1"/>
</dbReference>
<dbReference type="SFLD" id="SFLDS00003">
    <property type="entry name" value="Haloacid_Dehalogenase"/>
    <property type="match status" value="1"/>
</dbReference>
<feature type="transmembrane region" description="Helical" evidence="12">
    <location>
        <begin position="85"/>
        <end position="104"/>
    </location>
</feature>
<reference evidence="14 15" key="1">
    <citation type="submission" date="2015-09" db="EMBL/GenBank/DDBJ databases">
        <title>Genome of Desulfovibrio dechloracetivorans BerOc1, a mercury methylating strain isolated from highly hydrocarbons and metals contaminated coastal sediments.</title>
        <authorList>
            <person name="Goni Urriza M."/>
            <person name="Gassie C."/>
            <person name="Bouchez O."/>
            <person name="Klopp C."/>
            <person name="Ranchou-Peyruse A."/>
            <person name="Remy G."/>
        </authorList>
    </citation>
    <scope>NUCLEOTIDE SEQUENCE [LARGE SCALE GENOMIC DNA]</scope>
    <source>
        <strain evidence="14 15">BerOc1</strain>
    </source>
</reference>
<dbReference type="SUPFAM" id="SSF81653">
    <property type="entry name" value="Calcium ATPase, transduction domain A"/>
    <property type="match status" value="1"/>
</dbReference>
<dbReference type="GO" id="GO:0016887">
    <property type="term" value="F:ATP hydrolysis activity"/>
    <property type="evidence" value="ECO:0007669"/>
    <property type="project" value="InterPro"/>
</dbReference>
<dbReference type="Pfam" id="PF00690">
    <property type="entry name" value="Cation_ATPase_N"/>
    <property type="match status" value="1"/>
</dbReference>
<keyword evidence="15" id="KW-1185">Reference proteome</keyword>
<name>A0A1J5MRB2_9BACT</name>
<keyword evidence="10 12" id="KW-1133">Transmembrane helix</keyword>
<dbReference type="EC" id="3.6.3.8" evidence="14"/>
<dbReference type="RefSeq" id="WP_071544680.1">
    <property type="nucleotide sequence ID" value="NZ_LKAQ01000004.1"/>
</dbReference>
<dbReference type="NCBIfam" id="TIGR01647">
    <property type="entry name" value="ATPase-IIIA_H"/>
    <property type="match status" value="1"/>
</dbReference>
<dbReference type="Gene3D" id="1.20.1110.10">
    <property type="entry name" value="Calcium-transporting ATPase, transmembrane domain"/>
    <property type="match status" value="1"/>
</dbReference>
<comment type="similarity">
    <text evidence="2">Belongs to the cation transport ATPase (P-type) (TC 3.A.3) family. Type IIIA subfamily.</text>
</comment>
<dbReference type="InterPro" id="IPR023298">
    <property type="entry name" value="ATPase_P-typ_TM_dom_sf"/>
</dbReference>
<dbReference type="NCBIfam" id="TIGR01494">
    <property type="entry name" value="ATPase_P-type"/>
    <property type="match status" value="2"/>
</dbReference>
<keyword evidence="4 12" id="KW-0812">Transmembrane</keyword>
<evidence type="ECO:0000256" key="10">
    <source>
        <dbReference type="ARBA" id="ARBA00022989"/>
    </source>
</evidence>
<dbReference type="Gene3D" id="3.40.1110.10">
    <property type="entry name" value="Calcium-transporting ATPase, cytoplasmic domain N"/>
    <property type="match status" value="1"/>
</dbReference>
<dbReference type="PANTHER" id="PTHR42861">
    <property type="entry name" value="CALCIUM-TRANSPORTING ATPASE"/>
    <property type="match status" value="1"/>
</dbReference>
<dbReference type="Gene3D" id="3.40.50.1000">
    <property type="entry name" value="HAD superfamily/HAD-like"/>
    <property type="match status" value="1"/>
</dbReference>
<evidence type="ECO:0000256" key="11">
    <source>
        <dbReference type="ARBA" id="ARBA00023136"/>
    </source>
</evidence>
<keyword evidence="8" id="KW-0460">Magnesium</keyword>
<feature type="transmembrane region" description="Helical" evidence="12">
    <location>
        <begin position="748"/>
        <end position="772"/>
    </location>
</feature>
<proteinExistence type="inferred from homology"/>
<dbReference type="SFLD" id="SFLDF00027">
    <property type="entry name" value="p-type_atpase"/>
    <property type="match status" value="1"/>
</dbReference>
<dbReference type="Pfam" id="PF00702">
    <property type="entry name" value="Hydrolase"/>
    <property type="match status" value="1"/>
</dbReference>
<keyword evidence="3" id="KW-0597">Phosphoprotein</keyword>
<dbReference type="InterPro" id="IPR008250">
    <property type="entry name" value="ATPase_P-typ_transduc_dom_A_sf"/>
</dbReference>
<feature type="transmembrane region" description="Helical" evidence="12">
    <location>
        <begin position="621"/>
        <end position="641"/>
    </location>
</feature>
<dbReference type="FunFam" id="3.40.50.1000:FF:000211">
    <property type="entry name" value="Plasma membrane ATPase"/>
    <property type="match status" value="1"/>
</dbReference>
<dbReference type="Pfam" id="PF00122">
    <property type="entry name" value="E1-E2_ATPase"/>
    <property type="match status" value="1"/>
</dbReference>
<dbReference type="GO" id="GO:0008553">
    <property type="term" value="F:P-type proton-exporting transporter activity"/>
    <property type="evidence" value="ECO:0007669"/>
    <property type="project" value="InterPro"/>
</dbReference>
<feature type="transmembrane region" description="Helical" evidence="12">
    <location>
        <begin position="688"/>
        <end position="712"/>
    </location>
</feature>
<dbReference type="InterPro" id="IPR023214">
    <property type="entry name" value="HAD_sf"/>
</dbReference>
<dbReference type="FunFam" id="3.40.1110.10:FF:000005">
    <property type="entry name" value="Plasma membrane ATPase"/>
    <property type="match status" value="1"/>
</dbReference>
<dbReference type="GO" id="GO:0120029">
    <property type="term" value="P:proton export across plasma membrane"/>
    <property type="evidence" value="ECO:0007669"/>
    <property type="project" value="InterPro"/>
</dbReference>
<protein>
    <submittedName>
        <fullName evidence="14">Calcium-transporting ATPase 1</fullName>
        <ecNumber evidence="14">3.6.3.8</ecNumber>
    </submittedName>
</protein>
<dbReference type="SUPFAM" id="SSF56784">
    <property type="entry name" value="HAD-like"/>
    <property type="match status" value="1"/>
</dbReference>
<comment type="subcellular location">
    <subcellularLocation>
        <location evidence="1">Membrane</location>
        <topology evidence="1">Multi-pass membrane protein</topology>
    </subcellularLocation>
</comment>
<feature type="transmembrane region" description="Helical" evidence="12">
    <location>
        <begin position="778"/>
        <end position="796"/>
    </location>
</feature>
<keyword evidence="14" id="KW-0378">Hydrolase</keyword>
<dbReference type="Gene3D" id="2.70.150.10">
    <property type="entry name" value="Calcium-transporting ATPase, cytoplasmic transduction domain A"/>
    <property type="match status" value="1"/>
</dbReference>
<evidence type="ECO:0000256" key="2">
    <source>
        <dbReference type="ARBA" id="ARBA00008804"/>
    </source>
</evidence>
<evidence type="ECO:0000256" key="6">
    <source>
        <dbReference type="ARBA" id="ARBA00022741"/>
    </source>
</evidence>
<dbReference type="EMBL" id="LKAQ01000004">
    <property type="protein sequence ID" value="OIQ49134.1"/>
    <property type="molecule type" value="Genomic_DNA"/>
</dbReference>